<dbReference type="InterPro" id="IPR008160">
    <property type="entry name" value="Collagen"/>
</dbReference>
<keyword evidence="2" id="KW-1133">Transmembrane helix</keyword>
<reference evidence="3" key="1">
    <citation type="journal article" date="2023" name="G3 (Bethesda)">
        <title>Whole genome assembly and annotation of the endangered Caribbean coral Acropora cervicornis.</title>
        <authorList>
            <person name="Selwyn J.D."/>
            <person name="Vollmer S.V."/>
        </authorList>
    </citation>
    <scope>NUCLEOTIDE SEQUENCE</scope>
    <source>
        <strain evidence="3">K2</strain>
    </source>
</reference>
<feature type="compositionally biased region" description="Low complexity" evidence="1">
    <location>
        <begin position="160"/>
        <end position="171"/>
    </location>
</feature>
<keyword evidence="2" id="KW-0812">Transmembrane</keyword>
<evidence type="ECO:0000313" key="3">
    <source>
        <dbReference type="EMBL" id="KAK2573343.1"/>
    </source>
</evidence>
<comment type="caution">
    <text evidence="3">The sequence shown here is derived from an EMBL/GenBank/DDBJ whole genome shotgun (WGS) entry which is preliminary data.</text>
</comment>
<feature type="region of interest" description="Disordered" evidence="1">
    <location>
        <begin position="59"/>
        <end position="78"/>
    </location>
</feature>
<gene>
    <name evidence="3" type="ORF">P5673_000989</name>
</gene>
<feature type="transmembrane region" description="Helical" evidence="2">
    <location>
        <begin position="12"/>
        <end position="39"/>
    </location>
</feature>
<organism evidence="3 4">
    <name type="scientific">Acropora cervicornis</name>
    <name type="common">Staghorn coral</name>
    <dbReference type="NCBI Taxonomy" id="6130"/>
    <lineage>
        <taxon>Eukaryota</taxon>
        <taxon>Metazoa</taxon>
        <taxon>Cnidaria</taxon>
        <taxon>Anthozoa</taxon>
        <taxon>Hexacorallia</taxon>
        <taxon>Scleractinia</taxon>
        <taxon>Astrocoeniina</taxon>
        <taxon>Acroporidae</taxon>
        <taxon>Acropora</taxon>
    </lineage>
</organism>
<dbReference type="GO" id="GO:0005581">
    <property type="term" value="C:collagen trimer"/>
    <property type="evidence" value="ECO:0007669"/>
    <property type="project" value="UniProtKB-KW"/>
</dbReference>
<feature type="region of interest" description="Disordered" evidence="1">
    <location>
        <begin position="106"/>
        <end position="171"/>
    </location>
</feature>
<keyword evidence="4" id="KW-1185">Reference proteome</keyword>
<keyword evidence="2" id="KW-0472">Membrane</keyword>
<protein>
    <submittedName>
        <fullName evidence="3">Short-chain collagen C4</fullName>
    </submittedName>
</protein>
<proteinExistence type="predicted"/>
<sequence>MEQESLKNRTSFALRLVHYGSVVCLLLCLVFLFVSFAFMNERINTLENELMELKTSHSLTQEMRTTKPPSRQKRQVDSTTMLQLNTKIVSLESRINELFRELTAKTMLRGRDGRDGTPGPAGPAGKDGRDGRQGPKGPRGYMGLKGETGEKGIPGPEGPQGPQGQRGLQGPRLAGVSYNLWGRTNCSGDATVVYTGKDIAGFMASGFYTHTGGGSNFLCLPNNPVFEETIPGFQNTAAIYGTEYQPNGFKGFKNDIHNHNAPCSVCHVKSRGSQIMIPATNKCPSGWTKEYSGYLMTEYFNHAHENEFVCIDKDAEAIPGSHGDTNGALLYNVQATCTTLPCKPYIDGYELTCVVCSK</sequence>
<feature type="compositionally biased region" description="Basic and acidic residues" evidence="1">
    <location>
        <begin position="106"/>
        <end position="115"/>
    </location>
</feature>
<dbReference type="EMBL" id="JARQWQ010000002">
    <property type="protein sequence ID" value="KAK2573343.1"/>
    <property type="molecule type" value="Genomic_DNA"/>
</dbReference>
<evidence type="ECO:0000256" key="2">
    <source>
        <dbReference type="SAM" id="Phobius"/>
    </source>
</evidence>
<dbReference type="InterPro" id="IPR051077">
    <property type="entry name" value="Ca-dependent_lectin"/>
</dbReference>
<name>A0AAD9R562_ACRCE</name>
<dbReference type="PANTHER" id="PTHR24024">
    <property type="entry name" value="PULMONARY SURFACTANT-ASSOCIATED PROTEIN A"/>
    <property type="match status" value="1"/>
</dbReference>
<keyword evidence="3" id="KW-0176">Collagen</keyword>
<dbReference type="Pfam" id="PF01391">
    <property type="entry name" value="Collagen"/>
    <property type="match status" value="1"/>
</dbReference>
<feature type="compositionally biased region" description="Polar residues" evidence="1">
    <location>
        <begin position="59"/>
        <end position="69"/>
    </location>
</feature>
<evidence type="ECO:0000313" key="4">
    <source>
        <dbReference type="Proteomes" id="UP001249851"/>
    </source>
</evidence>
<dbReference type="AlphaFoldDB" id="A0AAD9R562"/>
<evidence type="ECO:0000256" key="1">
    <source>
        <dbReference type="SAM" id="MobiDB-lite"/>
    </source>
</evidence>
<dbReference type="GO" id="GO:0005615">
    <property type="term" value="C:extracellular space"/>
    <property type="evidence" value="ECO:0007669"/>
    <property type="project" value="TreeGrafter"/>
</dbReference>
<dbReference type="Proteomes" id="UP001249851">
    <property type="component" value="Unassembled WGS sequence"/>
</dbReference>
<accession>A0AAD9R562</accession>
<dbReference type="PANTHER" id="PTHR24024:SF18">
    <property type="entry name" value="SHORT-CHAIN COLLAGEN C4-LIKE"/>
    <property type="match status" value="1"/>
</dbReference>
<reference evidence="3" key="2">
    <citation type="journal article" date="2023" name="Science">
        <title>Genomic signatures of disease resistance in endangered staghorn corals.</title>
        <authorList>
            <person name="Vollmer S.V."/>
            <person name="Selwyn J.D."/>
            <person name="Despard B.A."/>
            <person name="Roesel C.L."/>
        </authorList>
    </citation>
    <scope>NUCLEOTIDE SEQUENCE</scope>
    <source>
        <strain evidence="3">K2</strain>
    </source>
</reference>